<gene>
    <name evidence="1" type="ORF">MKW94_022101</name>
</gene>
<organism evidence="1 2">
    <name type="scientific">Papaver nudicaule</name>
    <name type="common">Iceland poppy</name>
    <dbReference type="NCBI Taxonomy" id="74823"/>
    <lineage>
        <taxon>Eukaryota</taxon>
        <taxon>Viridiplantae</taxon>
        <taxon>Streptophyta</taxon>
        <taxon>Embryophyta</taxon>
        <taxon>Tracheophyta</taxon>
        <taxon>Spermatophyta</taxon>
        <taxon>Magnoliopsida</taxon>
        <taxon>Ranunculales</taxon>
        <taxon>Papaveraceae</taxon>
        <taxon>Papaveroideae</taxon>
        <taxon>Papaver</taxon>
    </lineage>
</organism>
<dbReference type="Proteomes" id="UP001177140">
    <property type="component" value="Unassembled WGS sequence"/>
</dbReference>
<evidence type="ECO:0000313" key="2">
    <source>
        <dbReference type="Proteomes" id="UP001177140"/>
    </source>
</evidence>
<dbReference type="EMBL" id="JAJJMA010130884">
    <property type="protein sequence ID" value="MCL7033129.1"/>
    <property type="molecule type" value="Genomic_DNA"/>
</dbReference>
<accession>A0AA41S4Y7</accession>
<name>A0AA41S4Y7_PAPNU</name>
<dbReference type="AlphaFoldDB" id="A0AA41S4Y7"/>
<reference evidence="1" key="1">
    <citation type="submission" date="2022-03" db="EMBL/GenBank/DDBJ databases">
        <title>A functionally conserved STORR gene fusion in Papaver species that diverged 16.8 million years ago.</title>
        <authorList>
            <person name="Catania T."/>
        </authorList>
    </citation>
    <scope>NUCLEOTIDE SEQUENCE</scope>
    <source>
        <strain evidence="1">S-191538</strain>
    </source>
</reference>
<evidence type="ECO:0000313" key="1">
    <source>
        <dbReference type="EMBL" id="MCL7033129.1"/>
    </source>
</evidence>
<proteinExistence type="predicted"/>
<protein>
    <submittedName>
        <fullName evidence="1">Uncharacterized protein</fullName>
    </submittedName>
</protein>
<sequence>MMSGAGVGGASMELDFFGMEKGSGGGNFSSSSSQSQFQKLLQQNNTTNGVQTAISKINPQLLKTVINGKSTETFPALPNLTPELVCILLCIMENKQKSANCSSTKPKRSTASASPLSLLSDVKILCEGRSLVKSDGVAWLYRGFNISCVVIIVYCVSTSTVSCLPY</sequence>
<comment type="caution">
    <text evidence="1">The sequence shown here is derived from an EMBL/GenBank/DDBJ whole genome shotgun (WGS) entry which is preliminary data.</text>
</comment>
<keyword evidence="2" id="KW-1185">Reference proteome</keyword>